<evidence type="ECO:0000256" key="1">
    <source>
        <dbReference type="ARBA" id="ARBA00001966"/>
    </source>
</evidence>
<keyword evidence="4" id="KW-0408">Iron</keyword>
<dbReference type="InterPro" id="IPR023404">
    <property type="entry name" value="rSAM_horseshoe"/>
</dbReference>
<dbReference type="GO" id="GO:0005829">
    <property type="term" value="C:cytosol"/>
    <property type="evidence" value="ECO:0007669"/>
    <property type="project" value="TreeGrafter"/>
</dbReference>
<dbReference type="InterPro" id="IPR006638">
    <property type="entry name" value="Elp3/MiaA/NifB-like_rSAM"/>
</dbReference>
<reference evidence="8 9" key="1">
    <citation type="submission" date="2018-03" db="EMBL/GenBank/DDBJ databases">
        <title>Arenimonas caeni sp. nov., isolated from activated sludge.</title>
        <authorList>
            <person name="Liu H."/>
        </authorList>
    </citation>
    <scope>NUCLEOTIDE SEQUENCE [LARGE SCALE GENOMIC DNA]</scope>
    <source>
        <strain evidence="9">z29</strain>
    </source>
</reference>
<comment type="caution">
    <text evidence="8">The sequence shown here is derived from an EMBL/GenBank/DDBJ whole genome shotgun (WGS) entry which is preliminary data.</text>
</comment>
<dbReference type="Pfam" id="PF04055">
    <property type="entry name" value="Radical_SAM"/>
    <property type="match status" value="1"/>
</dbReference>
<dbReference type="EMBL" id="PVLF01000003">
    <property type="protein sequence ID" value="PRH83211.1"/>
    <property type="molecule type" value="Genomic_DNA"/>
</dbReference>
<dbReference type="InterPro" id="IPR006158">
    <property type="entry name" value="Cobalamin-bd"/>
</dbReference>
<keyword evidence="2" id="KW-0949">S-adenosyl-L-methionine</keyword>
<dbReference type="InterPro" id="IPR051198">
    <property type="entry name" value="BchE-like"/>
</dbReference>
<dbReference type="SFLD" id="SFLDG01123">
    <property type="entry name" value="methyltransferase_(Class_B)"/>
    <property type="match status" value="1"/>
</dbReference>
<keyword evidence="3" id="KW-0479">Metal-binding</keyword>
<evidence type="ECO:0000259" key="6">
    <source>
        <dbReference type="PROSITE" id="PS51332"/>
    </source>
</evidence>
<dbReference type="InterPro" id="IPR007197">
    <property type="entry name" value="rSAM"/>
</dbReference>
<dbReference type="OrthoDB" id="9801424at2"/>
<evidence type="ECO:0000256" key="5">
    <source>
        <dbReference type="ARBA" id="ARBA00023014"/>
    </source>
</evidence>
<dbReference type="AlphaFoldDB" id="A0A2P6MB42"/>
<dbReference type="GO" id="GO:0031419">
    <property type="term" value="F:cobalamin binding"/>
    <property type="evidence" value="ECO:0007669"/>
    <property type="project" value="InterPro"/>
</dbReference>
<feature type="domain" description="B12-binding" evidence="6">
    <location>
        <begin position="43"/>
        <end position="182"/>
    </location>
</feature>
<evidence type="ECO:0000256" key="4">
    <source>
        <dbReference type="ARBA" id="ARBA00023004"/>
    </source>
</evidence>
<keyword evidence="9" id="KW-1185">Reference proteome</keyword>
<dbReference type="PANTHER" id="PTHR43409">
    <property type="entry name" value="ANAEROBIC MAGNESIUM-PROTOPORPHYRIN IX MONOMETHYL ESTER CYCLASE-RELATED"/>
    <property type="match status" value="1"/>
</dbReference>
<dbReference type="GO" id="GO:0003824">
    <property type="term" value="F:catalytic activity"/>
    <property type="evidence" value="ECO:0007669"/>
    <property type="project" value="InterPro"/>
</dbReference>
<proteinExistence type="predicted"/>
<accession>A0A2P6MB42</accession>
<dbReference type="Gene3D" id="3.40.50.280">
    <property type="entry name" value="Cobalamin-binding domain"/>
    <property type="match status" value="1"/>
</dbReference>
<evidence type="ECO:0000313" key="8">
    <source>
        <dbReference type="EMBL" id="PRH83211.1"/>
    </source>
</evidence>
<evidence type="ECO:0000313" key="9">
    <source>
        <dbReference type="Proteomes" id="UP000241736"/>
    </source>
</evidence>
<dbReference type="SUPFAM" id="SSF102114">
    <property type="entry name" value="Radical SAM enzymes"/>
    <property type="match status" value="1"/>
</dbReference>
<dbReference type="InterPro" id="IPR034466">
    <property type="entry name" value="Methyltransferase_Class_B"/>
</dbReference>
<dbReference type="GO" id="GO:0051539">
    <property type="term" value="F:4 iron, 4 sulfur cluster binding"/>
    <property type="evidence" value="ECO:0007669"/>
    <property type="project" value="UniProtKB-KW"/>
</dbReference>
<dbReference type="Gene3D" id="3.80.30.20">
    <property type="entry name" value="tm_1862 like domain"/>
    <property type="match status" value="1"/>
</dbReference>
<dbReference type="SFLD" id="SFLDG01082">
    <property type="entry name" value="B12-binding_domain_containing"/>
    <property type="match status" value="1"/>
</dbReference>
<feature type="domain" description="Radical SAM core" evidence="7">
    <location>
        <begin position="228"/>
        <end position="467"/>
    </location>
</feature>
<gene>
    <name evidence="8" type="ORF">C6N40_03360</name>
</gene>
<organism evidence="8 9">
    <name type="scientific">Arenimonas caeni</name>
    <dbReference type="NCBI Taxonomy" id="2058085"/>
    <lineage>
        <taxon>Bacteria</taxon>
        <taxon>Pseudomonadati</taxon>
        <taxon>Pseudomonadota</taxon>
        <taxon>Gammaproteobacteria</taxon>
        <taxon>Lysobacterales</taxon>
        <taxon>Lysobacteraceae</taxon>
        <taxon>Arenimonas</taxon>
    </lineage>
</organism>
<name>A0A2P6MB42_9GAMM</name>
<evidence type="ECO:0000259" key="7">
    <source>
        <dbReference type="PROSITE" id="PS51918"/>
    </source>
</evidence>
<keyword evidence="5" id="KW-0411">Iron-sulfur</keyword>
<dbReference type="PROSITE" id="PS51332">
    <property type="entry name" value="B12_BINDING"/>
    <property type="match status" value="1"/>
</dbReference>
<dbReference type="PROSITE" id="PS51918">
    <property type="entry name" value="RADICAL_SAM"/>
    <property type="match status" value="1"/>
</dbReference>
<evidence type="ECO:0000256" key="2">
    <source>
        <dbReference type="ARBA" id="ARBA00022691"/>
    </source>
</evidence>
<comment type="cofactor">
    <cofactor evidence="1">
        <name>[4Fe-4S] cluster</name>
        <dbReference type="ChEBI" id="CHEBI:49883"/>
    </cofactor>
</comment>
<dbReference type="InterPro" id="IPR058240">
    <property type="entry name" value="rSAM_sf"/>
</dbReference>
<sequence>MLASVARPGRAGSFPGPERVLCSFRKQTARSQMTCPPEESPARVPIYFVTHHEDHLPLALGMLRAQVFAHRDGALLAHYDPLPIVSRDAAGMHALWKRHGRGIWLFSDYLWSQEYNLGLAAAVKAADRGNITVHGGPSAPKYAQACEQHMARYPQVDLVVRGEGEQTLVELLEALAGREAGEGLDVLSGVAGLSYRSQGRVVRTPERPRIADVDSLPSPYLGGHFDHYGGEVVAAIIETNRGCPYACTFCDWGSATQQKIRRFDLDRVKAEIEWIGRKGIQVLWIADANFGVFQRDVEIAAFIAETKARFGAPREVVVNYPKNATEKIAEIVKIFARAGICGQGVVSIQTTDPETLRVIRRDNIRVDKYDELARIFREEGLPLSTDLMIGLPGATPASFKADLQRYFDEDIWVKAYRTQLLPNSPMADPDYLREHRIRVDANKFLVATASYDEKDLAAMVSLWLGFNILDGYGVLRYVSRHLQWDHGVPGTDLVQRLVQGVQSAPGSYPAIASMFRNFNANRPAETDWARFHEEIGRFITDAFGVTMDPALRTVLRANALAMPSPGRAMPETHHLDHDVVAYFRDHLDGPGGRRLADYPPGEFRLEDPFGLCRTGACGVEQYDSHQVFFELTSPVSRRRSVPNFVASAPEEALAD</sequence>
<dbReference type="SMART" id="SM00729">
    <property type="entry name" value="Elp3"/>
    <property type="match status" value="1"/>
</dbReference>
<evidence type="ECO:0000256" key="3">
    <source>
        <dbReference type="ARBA" id="ARBA00022723"/>
    </source>
</evidence>
<dbReference type="PANTHER" id="PTHR43409:SF16">
    <property type="entry name" value="SLR0320 PROTEIN"/>
    <property type="match status" value="1"/>
</dbReference>
<dbReference type="CDD" id="cd01335">
    <property type="entry name" value="Radical_SAM"/>
    <property type="match status" value="1"/>
</dbReference>
<protein>
    <submittedName>
        <fullName evidence="8">Uncharacterized protein</fullName>
    </submittedName>
</protein>
<dbReference type="GO" id="GO:0046872">
    <property type="term" value="F:metal ion binding"/>
    <property type="evidence" value="ECO:0007669"/>
    <property type="project" value="UniProtKB-KW"/>
</dbReference>
<dbReference type="Proteomes" id="UP000241736">
    <property type="component" value="Unassembled WGS sequence"/>
</dbReference>
<dbReference type="SFLD" id="SFLDS00029">
    <property type="entry name" value="Radical_SAM"/>
    <property type="match status" value="1"/>
</dbReference>